<feature type="region of interest" description="Disordered" evidence="1">
    <location>
        <begin position="1"/>
        <end position="34"/>
    </location>
</feature>
<dbReference type="SMART" id="SM00974">
    <property type="entry name" value="T5orf172"/>
    <property type="match status" value="1"/>
</dbReference>
<feature type="compositionally biased region" description="Polar residues" evidence="1">
    <location>
        <begin position="7"/>
        <end position="34"/>
    </location>
</feature>
<proteinExistence type="predicted"/>
<dbReference type="InterPro" id="IPR018306">
    <property type="entry name" value="Phage_T5_Orf172_DNA-bd"/>
</dbReference>
<evidence type="ECO:0000313" key="4">
    <source>
        <dbReference type="EMBL" id="KAF2133264.1"/>
    </source>
</evidence>
<dbReference type="Pfam" id="PF10544">
    <property type="entry name" value="T5orf172"/>
    <property type="match status" value="1"/>
</dbReference>
<dbReference type="PANTHER" id="PTHR28094">
    <property type="entry name" value="MEIOTICALLY UP-REGULATED GENE 113 PROTEIN"/>
    <property type="match status" value="1"/>
</dbReference>
<dbReference type="GeneID" id="54410495"/>
<dbReference type="RefSeq" id="XP_033527651.1">
    <property type="nucleotide sequence ID" value="XM_033670063.1"/>
</dbReference>
<feature type="transmembrane region" description="Helical" evidence="2">
    <location>
        <begin position="246"/>
        <end position="264"/>
    </location>
</feature>
<gene>
    <name evidence="4" type="ORF">P153DRAFT_381702</name>
</gene>
<protein>
    <recommendedName>
        <fullName evidence="3">Bacteriophage T5 Orf172 DNA-binding domain-containing protein</fullName>
    </recommendedName>
</protein>
<reference evidence="4" key="1">
    <citation type="journal article" date="2020" name="Stud. Mycol.">
        <title>101 Dothideomycetes genomes: a test case for predicting lifestyles and emergence of pathogens.</title>
        <authorList>
            <person name="Haridas S."/>
            <person name="Albert R."/>
            <person name="Binder M."/>
            <person name="Bloem J."/>
            <person name="Labutti K."/>
            <person name="Salamov A."/>
            <person name="Andreopoulos B."/>
            <person name="Baker S."/>
            <person name="Barry K."/>
            <person name="Bills G."/>
            <person name="Bluhm B."/>
            <person name="Cannon C."/>
            <person name="Castanera R."/>
            <person name="Culley D."/>
            <person name="Daum C."/>
            <person name="Ezra D."/>
            <person name="Gonzalez J."/>
            <person name="Henrissat B."/>
            <person name="Kuo A."/>
            <person name="Liang C."/>
            <person name="Lipzen A."/>
            <person name="Lutzoni F."/>
            <person name="Magnuson J."/>
            <person name="Mondo S."/>
            <person name="Nolan M."/>
            <person name="Ohm R."/>
            <person name="Pangilinan J."/>
            <person name="Park H.-J."/>
            <person name="Ramirez L."/>
            <person name="Alfaro M."/>
            <person name="Sun H."/>
            <person name="Tritt A."/>
            <person name="Yoshinaga Y."/>
            <person name="Zwiers L.-H."/>
            <person name="Turgeon B."/>
            <person name="Goodwin S."/>
            <person name="Spatafora J."/>
            <person name="Crous P."/>
            <person name="Grigoriev I."/>
        </authorList>
    </citation>
    <scope>NUCLEOTIDE SEQUENCE</scope>
    <source>
        <strain evidence="4">CBS 119687</strain>
    </source>
</reference>
<dbReference type="Proteomes" id="UP000799771">
    <property type="component" value="Unassembled WGS sequence"/>
</dbReference>
<keyword evidence="2" id="KW-0472">Membrane</keyword>
<feature type="domain" description="Bacteriophage T5 Orf172 DNA-binding" evidence="3">
    <location>
        <begin position="66"/>
        <end position="151"/>
    </location>
</feature>
<feature type="transmembrane region" description="Helical" evidence="2">
    <location>
        <begin position="219"/>
        <end position="240"/>
    </location>
</feature>
<dbReference type="AlphaFoldDB" id="A0A6A6AQM5"/>
<organism evidence="4 5">
    <name type="scientific">Dothidotthia symphoricarpi CBS 119687</name>
    <dbReference type="NCBI Taxonomy" id="1392245"/>
    <lineage>
        <taxon>Eukaryota</taxon>
        <taxon>Fungi</taxon>
        <taxon>Dikarya</taxon>
        <taxon>Ascomycota</taxon>
        <taxon>Pezizomycotina</taxon>
        <taxon>Dothideomycetes</taxon>
        <taxon>Pleosporomycetidae</taxon>
        <taxon>Pleosporales</taxon>
        <taxon>Dothidotthiaceae</taxon>
        <taxon>Dothidotthia</taxon>
    </lineage>
</organism>
<evidence type="ECO:0000256" key="2">
    <source>
        <dbReference type="SAM" id="Phobius"/>
    </source>
</evidence>
<dbReference type="EMBL" id="ML977499">
    <property type="protein sequence ID" value="KAF2133264.1"/>
    <property type="molecule type" value="Genomic_DNA"/>
</dbReference>
<evidence type="ECO:0000256" key="1">
    <source>
        <dbReference type="SAM" id="MobiDB-lite"/>
    </source>
</evidence>
<evidence type="ECO:0000313" key="5">
    <source>
        <dbReference type="Proteomes" id="UP000799771"/>
    </source>
</evidence>
<accession>A0A6A6AQM5</accession>
<name>A0A6A6AQM5_9PLEO</name>
<dbReference type="InterPro" id="IPR053006">
    <property type="entry name" value="Meiosis_regulatory"/>
</dbReference>
<dbReference type="PANTHER" id="PTHR28094:SF2">
    <property type="entry name" value="BACTERIOPHAGE T5 ORF172 DNA-BINDING DOMAIN-CONTAINING PROTEIN"/>
    <property type="match status" value="1"/>
</dbReference>
<evidence type="ECO:0000259" key="3">
    <source>
        <dbReference type="SMART" id="SM00974"/>
    </source>
</evidence>
<keyword evidence="5" id="KW-1185">Reference proteome</keyword>
<keyword evidence="2" id="KW-1133">Transmembrane helix</keyword>
<feature type="region of interest" description="Disordered" evidence="1">
    <location>
        <begin position="267"/>
        <end position="290"/>
    </location>
</feature>
<dbReference type="OrthoDB" id="3511049at2759"/>
<sequence length="290" mass="33649">MPFNGASPKQNVSGPDTTVRPQKSPEFNSPGSTATVLEIHTRLQDTFESDLTNSDQRGSIYVLLDPNRPELRKIGISTNVGKRQKSIQYACGLKLHLIHERTVDNYKRVEALVQDDLWNVCRPYKCQKCGTKHGEWFNVDNHLARETVDKWVKFMREEQPYDTTSKTLQPFWRHLIAVREPLFKEKSLDIDTLRMHWAHMLSPSVPIRLHYRVCMVWRFVWRFYWQVNATSAWVGVFVAFQNRLTFLFMLSSIVGVFISMYGGGDDWSPRASKSPRKSPSKEKSVPPVPY</sequence>
<keyword evidence="2" id="KW-0812">Transmembrane</keyword>